<accession>A0A1Y2B3P7</accession>
<dbReference type="AlphaFoldDB" id="A0A1Y2B3P7"/>
<dbReference type="Gene3D" id="3.30.160.60">
    <property type="entry name" value="Classic Zinc Finger"/>
    <property type="match status" value="1"/>
</dbReference>
<feature type="compositionally biased region" description="Polar residues" evidence="1">
    <location>
        <begin position="77"/>
        <end position="88"/>
    </location>
</feature>
<dbReference type="InterPro" id="IPR036236">
    <property type="entry name" value="Znf_C2H2_sf"/>
</dbReference>
<dbReference type="OrthoDB" id="6077919at2759"/>
<proteinExistence type="predicted"/>
<dbReference type="Proteomes" id="UP000193642">
    <property type="component" value="Unassembled WGS sequence"/>
</dbReference>
<comment type="caution">
    <text evidence="2">The sequence shown here is derived from an EMBL/GenBank/DDBJ whole genome shotgun (WGS) entry which is preliminary data.</text>
</comment>
<keyword evidence="3" id="KW-1185">Reference proteome</keyword>
<dbReference type="EMBL" id="MCGO01000088">
    <property type="protein sequence ID" value="ORY29458.1"/>
    <property type="molecule type" value="Genomic_DNA"/>
</dbReference>
<sequence>MTVIETIPAEDLLPTFAYDGPETLQLLTVEDFQLSITSTHFESYMPPLSIVPLLDYPLPDYLFSPASSATPAPASPNSFMASPMSQGTEDLAPSPPPASLRPAKRSPTPSQHQQHINQARCPKCHLSFTGKRYRSDLINHCLDSCYKETLIVVKTALTVKCPIPECSRHISYGNWKSNMCDHLETHDPERQSIFRCAFEGCNKVYMRKNSAIDCQRKHEGYKFKCEKCGKSFKHRIAGSKGQECVGQ</sequence>
<dbReference type="SUPFAM" id="SSF57667">
    <property type="entry name" value="beta-beta-alpha zinc fingers"/>
    <property type="match status" value="1"/>
</dbReference>
<evidence type="ECO:0000313" key="2">
    <source>
        <dbReference type="EMBL" id="ORY29458.1"/>
    </source>
</evidence>
<organism evidence="2 3">
    <name type="scientific">Rhizoclosmatium globosum</name>
    <dbReference type="NCBI Taxonomy" id="329046"/>
    <lineage>
        <taxon>Eukaryota</taxon>
        <taxon>Fungi</taxon>
        <taxon>Fungi incertae sedis</taxon>
        <taxon>Chytridiomycota</taxon>
        <taxon>Chytridiomycota incertae sedis</taxon>
        <taxon>Chytridiomycetes</taxon>
        <taxon>Chytridiales</taxon>
        <taxon>Chytriomycetaceae</taxon>
        <taxon>Rhizoclosmatium</taxon>
    </lineage>
</organism>
<gene>
    <name evidence="2" type="ORF">BCR33DRAFT_724708</name>
</gene>
<evidence type="ECO:0000256" key="1">
    <source>
        <dbReference type="SAM" id="MobiDB-lite"/>
    </source>
</evidence>
<reference evidence="2 3" key="1">
    <citation type="submission" date="2016-07" db="EMBL/GenBank/DDBJ databases">
        <title>Pervasive Adenine N6-methylation of Active Genes in Fungi.</title>
        <authorList>
            <consortium name="DOE Joint Genome Institute"/>
            <person name="Mondo S.J."/>
            <person name="Dannebaum R.O."/>
            <person name="Kuo R.C."/>
            <person name="Labutti K."/>
            <person name="Haridas S."/>
            <person name="Kuo A."/>
            <person name="Salamov A."/>
            <person name="Ahrendt S.R."/>
            <person name="Lipzen A."/>
            <person name="Sullivan W."/>
            <person name="Andreopoulos W.B."/>
            <person name="Clum A."/>
            <person name="Lindquist E."/>
            <person name="Daum C."/>
            <person name="Ramamoorthy G.K."/>
            <person name="Gryganskyi A."/>
            <person name="Culley D."/>
            <person name="Magnuson J.K."/>
            <person name="James T.Y."/>
            <person name="O'Malley M.A."/>
            <person name="Stajich J.E."/>
            <person name="Spatafora J.W."/>
            <person name="Visel A."/>
            <person name="Grigoriev I.V."/>
        </authorList>
    </citation>
    <scope>NUCLEOTIDE SEQUENCE [LARGE SCALE GENOMIC DNA]</scope>
    <source>
        <strain evidence="2 3">JEL800</strain>
    </source>
</reference>
<protein>
    <recommendedName>
        <fullName evidence="4">C2H2-type domain-containing protein</fullName>
    </recommendedName>
</protein>
<feature type="region of interest" description="Disordered" evidence="1">
    <location>
        <begin position="74"/>
        <end position="117"/>
    </location>
</feature>
<evidence type="ECO:0000313" key="3">
    <source>
        <dbReference type="Proteomes" id="UP000193642"/>
    </source>
</evidence>
<feature type="compositionally biased region" description="Polar residues" evidence="1">
    <location>
        <begin position="108"/>
        <end position="117"/>
    </location>
</feature>
<name>A0A1Y2B3P7_9FUNG</name>
<evidence type="ECO:0008006" key="4">
    <source>
        <dbReference type="Google" id="ProtNLM"/>
    </source>
</evidence>